<reference evidence="2" key="1">
    <citation type="submission" date="2020-10" db="EMBL/GenBank/DDBJ databases">
        <authorList>
            <person name="Gilroy R."/>
        </authorList>
    </citation>
    <scope>NUCLEOTIDE SEQUENCE</scope>
    <source>
        <strain evidence="2">CHK154-7741</strain>
    </source>
</reference>
<dbReference type="EMBL" id="DVOD01000030">
    <property type="protein sequence ID" value="HIU92318.1"/>
    <property type="molecule type" value="Genomic_DNA"/>
</dbReference>
<accession>A0A9D1SQR9</accession>
<evidence type="ECO:0000313" key="3">
    <source>
        <dbReference type="Proteomes" id="UP000886748"/>
    </source>
</evidence>
<dbReference type="PANTHER" id="PTHR12558:SF13">
    <property type="entry name" value="CELL DIVISION CYCLE PROTEIN 27 HOMOLOG"/>
    <property type="match status" value="1"/>
</dbReference>
<dbReference type="Proteomes" id="UP000886748">
    <property type="component" value="Unassembled WGS sequence"/>
</dbReference>
<dbReference type="SUPFAM" id="SSF48452">
    <property type="entry name" value="TPR-like"/>
    <property type="match status" value="2"/>
</dbReference>
<evidence type="ECO:0008006" key="4">
    <source>
        <dbReference type="Google" id="ProtNLM"/>
    </source>
</evidence>
<proteinExistence type="predicted"/>
<gene>
    <name evidence="2" type="ORF">IAD26_04185</name>
</gene>
<feature type="repeat" description="TPR" evidence="1">
    <location>
        <begin position="301"/>
        <end position="334"/>
    </location>
</feature>
<comment type="caution">
    <text evidence="2">The sequence shown here is derived from an EMBL/GenBank/DDBJ whole genome shotgun (WGS) entry which is preliminary data.</text>
</comment>
<dbReference type="Gene3D" id="1.25.40.10">
    <property type="entry name" value="Tetratricopeptide repeat domain"/>
    <property type="match status" value="4"/>
</dbReference>
<dbReference type="PROSITE" id="PS50005">
    <property type="entry name" value="TPR"/>
    <property type="match status" value="2"/>
</dbReference>
<name>A0A9D1SQR9_9CLOT</name>
<evidence type="ECO:0000256" key="1">
    <source>
        <dbReference type="PROSITE-ProRule" id="PRU00339"/>
    </source>
</evidence>
<sequence length="471" mass="55301">MANKTIAQALIKAQQFEDEDKFEQAYECYKYAHEIDKNDTDVLQKLAVAAQTLNYNDDAINYWNLFMALKPEDPISYNQLLDLYFHDNKYEYYMTRAKLKTLEQRIAQATDDYKKAINNTTDEKEIITARYLLAQSYEIINKPMQAIDEYLKILDHDHNENVYLSLANLYYTEDKPAAINVLQQAINHYPQSVAIKEFLCQLYLATGNCEQAEKYAVSVFNKIKALLMQEKNDEAYELLQTLTDKDKQDISYPALMAEYYYNKGEDENTLKYIEMFEKLNPDSPLPSQMRALVYEKQNNDYEAHYNWGKYYIKKNNHELALDEYLNAYNTNPKDTRAIKDLINLYSVLNDNFACAEFCEKLVAIETDDIATLKRLVKFYEEQGYEDKVMEYLFALSEINTKDYDTFLKLGKHAENSRRIDEAIDYYQKYLKFAPNSDEKEEIKKKVDLLASGEMVDEQGFLDKLLGLFSKK</sequence>
<keyword evidence="1" id="KW-0802">TPR repeat</keyword>
<dbReference type="AlphaFoldDB" id="A0A9D1SQR9"/>
<organism evidence="2 3">
    <name type="scientific">Candidatus Limenecus avicola</name>
    <dbReference type="NCBI Taxonomy" id="2840847"/>
    <lineage>
        <taxon>Bacteria</taxon>
        <taxon>Bacillati</taxon>
        <taxon>Bacillota</taxon>
        <taxon>Clostridia</taxon>
        <taxon>Eubacteriales</taxon>
        <taxon>Clostridiaceae</taxon>
        <taxon>Clostridiaceae incertae sedis</taxon>
        <taxon>Candidatus Limenecus</taxon>
    </lineage>
</organism>
<dbReference type="SMART" id="SM00028">
    <property type="entry name" value="TPR"/>
    <property type="match status" value="8"/>
</dbReference>
<dbReference type="InterPro" id="IPR019734">
    <property type="entry name" value="TPR_rpt"/>
</dbReference>
<evidence type="ECO:0000313" key="2">
    <source>
        <dbReference type="EMBL" id="HIU92318.1"/>
    </source>
</evidence>
<reference evidence="2" key="2">
    <citation type="journal article" date="2021" name="PeerJ">
        <title>Extensive microbial diversity within the chicken gut microbiome revealed by metagenomics and culture.</title>
        <authorList>
            <person name="Gilroy R."/>
            <person name="Ravi A."/>
            <person name="Getino M."/>
            <person name="Pursley I."/>
            <person name="Horton D.L."/>
            <person name="Alikhan N.F."/>
            <person name="Baker D."/>
            <person name="Gharbi K."/>
            <person name="Hall N."/>
            <person name="Watson M."/>
            <person name="Adriaenssens E.M."/>
            <person name="Foster-Nyarko E."/>
            <person name="Jarju S."/>
            <person name="Secka A."/>
            <person name="Antonio M."/>
            <person name="Oren A."/>
            <person name="Chaudhuri R.R."/>
            <person name="La Ragione R."/>
            <person name="Hildebrand F."/>
            <person name="Pallen M.J."/>
        </authorList>
    </citation>
    <scope>NUCLEOTIDE SEQUENCE</scope>
    <source>
        <strain evidence="2">CHK154-7741</strain>
    </source>
</reference>
<protein>
    <recommendedName>
        <fullName evidence="4">Tetratricopeptide repeat protein</fullName>
    </recommendedName>
</protein>
<feature type="repeat" description="TPR" evidence="1">
    <location>
        <begin position="403"/>
        <end position="436"/>
    </location>
</feature>
<dbReference type="InterPro" id="IPR011990">
    <property type="entry name" value="TPR-like_helical_dom_sf"/>
</dbReference>
<dbReference type="PANTHER" id="PTHR12558">
    <property type="entry name" value="CELL DIVISION CYCLE 16,23,27"/>
    <property type="match status" value="1"/>
</dbReference>